<comment type="caution">
    <text evidence="1">The sequence shown here is derived from an EMBL/GenBank/DDBJ whole genome shotgun (WGS) entry which is preliminary data.</text>
</comment>
<keyword evidence="2" id="KW-1185">Reference proteome</keyword>
<dbReference type="OrthoDB" id="5989960at2759"/>
<protein>
    <submittedName>
        <fullName evidence="1">Uncharacterized protein</fullName>
    </submittedName>
</protein>
<dbReference type="InterPro" id="IPR009465">
    <property type="entry name" value="Spondin_N"/>
</dbReference>
<dbReference type="AlphaFoldDB" id="A0A7D9HM09"/>
<accession>A0A7D9HM09</accession>
<dbReference type="NCBIfam" id="NF038123">
    <property type="entry name" value="NF038123_dom"/>
    <property type="match status" value="1"/>
</dbReference>
<dbReference type="Gene3D" id="2.60.40.2130">
    <property type="entry name" value="F-spondin domain"/>
    <property type="match status" value="1"/>
</dbReference>
<organism evidence="1 2">
    <name type="scientific">Paramuricea clavata</name>
    <name type="common">Red gorgonian</name>
    <name type="synonym">Violescent sea-whip</name>
    <dbReference type="NCBI Taxonomy" id="317549"/>
    <lineage>
        <taxon>Eukaryota</taxon>
        <taxon>Metazoa</taxon>
        <taxon>Cnidaria</taxon>
        <taxon>Anthozoa</taxon>
        <taxon>Octocorallia</taxon>
        <taxon>Malacalcyonacea</taxon>
        <taxon>Plexauridae</taxon>
        <taxon>Paramuricea</taxon>
    </lineage>
</organism>
<name>A0A7D9HM09_PARCT</name>
<dbReference type="EMBL" id="CACRXK020000909">
    <property type="protein sequence ID" value="CAB3985723.1"/>
    <property type="molecule type" value="Genomic_DNA"/>
</dbReference>
<sequence length="261" mass="29382">MSRNFSSRIRMFKLHDVLYLFIFLCECFCHVKSVPCRGTASYKLQFQAEWKNTTSRPAGAGFSGLIGCSHNKCYRMWKPGEKASLGVKNVAEKGDTKVLEDEINKLVRNRTTRHAFTRPTPLAPQRTSDVIEFNVDSVRPLVSFITRITPSPDWFIGVHDLDLCDRMTGDWLDLKQVQPVSAFYAVTSDGIGRISNDPSAPWTTQKRELGVFHFSKMSDSGRSSTGEFESDETFICPSKASQTNMSYVVVFLTSLLVALIL</sequence>
<proteinExistence type="predicted"/>
<reference evidence="1" key="1">
    <citation type="submission" date="2020-04" db="EMBL/GenBank/DDBJ databases">
        <authorList>
            <person name="Alioto T."/>
            <person name="Alioto T."/>
            <person name="Gomez Garrido J."/>
        </authorList>
    </citation>
    <scope>NUCLEOTIDE SEQUENCE</scope>
    <source>
        <strain evidence="1">A484AB</strain>
    </source>
</reference>
<dbReference type="PANTHER" id="PTHR11311:SF15">
    <property type="entry name" value="SPONDIN-2"/>
    <property type="match status" value="1"/>
</dbReference>
<dbReference type="InterPro" id="IPR051418">
    <property type="entry name" value="Spondin/Thrombospondin_T1"/>
</dbReference>
<dbReference type="InterPro" id="IPR038678">
    <property type="entry name" value="Spondin_N_sf"/>
</dbReference>
<dbReference type="PANTHER" id="PTHR11311">
    <property type="entry name" value="SPONDIN"/>
    <property type="match status" value="1"/>
</dbReference>
<gene>
    <name evidence="1" type="ORF">PACLA_8A050841</name>
</gene>
<dbReference type="Pfam" id="PF06468">
    <property type="entry name" value="Spond_N"/>
    <property type="match status" value="1"/>
</dbReference>
<dbReference type="PROSITE" id="PS51020">
    <property type="entry name" value="SPONDIN"/>
    <property type="match status" value="1"/>
</dbReference>
<dbReference type="Proteomes" id="UP001152795">
    <property type="component" value="Unassembled WGS sequence"/>
</dbReference>
<evidence type="ECO:0000313" key="2">
    <source>
        <dbReference type="Proteomes" id="UP001152795"/>
    </source>
</evidence>
<dbReference type="GO" id="GO:0031012">
    <property type="term" value="C:extracellular matrix"/>
    <property type="evidence" value="ECO:0007669"/>
    <property type="project" value="TreeGrafter"/>
</dbReference>
<dbReference type="GO" id="GO:0007155">
    <property type="term" value="P:cell adhesion"/>
    <property type="evidence" value="ECO:0007669"/>
    <property type="project" value="TreeGrafter"/>
</dbReference>
<evidence type="ECO:0000313" key="1">
    <source>
        <dbReference type="EMBL" id="CAB3985723.1"/>
    </source>
</evidence>